<dbReference type="Pfam" id="PF01991">
    <property type="entry name" value="vATP-synt_E"/>
    <property type="match status" value="1"/>
</dbReference>
<evidence type="ECO:0000256" key="2">
    <source>
        <dbReference type="ARBA" id="ARBA00022448"/>
    </source>
</evidence>
<sequence>MEAEQVVQKILDDARSKAAEIAVEEQKVLQAEKDQFDAESKSYDEQTKLLAKQAAEGTELQILASARMNVANELLAQKRQLLDDVFAEAAEQIAKLPDAEYLDLMQKLMTQAVRSGNEEVVVSKDEKRIDAAFIKKVNESLKLSDEKGDFKAGFVLKEGKIKINVSIDVLLTQARQELEIELAKELFND</sequence>
<dbReference type="Gene3D" id="3.30.2320.30">
    <property type="entry name" value="ATP synthase, E subunit, C-terminal"/>
    <property type="match status" value="1"/>
</dbReference>
<dbReference type="InterPro" id="IPR002842">
    <property type="entry name" value="ATPase_V1_Esu"/>
</dbReference>
<name>X0RJG0_9ZZZZ</name>
<evidence type="ECO:0000256" key="1">
    <source>
        <dbReference type="ARBA" id="ARBA00005901"/>
    </source>
</evidence>
<dbReference type="SUPFAM" id="SSF160527">
    <property type="entry name" value="V-type ATPase subunit E-like"/>
    <property type="match status" value="1"/>
</dbReference>
<reference evidence="4" key="1">
    <citation type="journal article" date="2014" name="Front. Microbiol.">
        <title>High frequency of phylogenetically diverse reductive dehalogenase-homologous genes in deep subseafloor sedimentary metagenomes.</title>
        <authorList>
            <person name="Kawai M."/>
            <person name="Futagami T."/>
            <person name="Toyoda A."/>
            <person name="Takaki Y."/>
            <person name="Nishi S."/>
            <person name="Hori S."/>
            <person name="Arai W."/>
            <person name="Tsubouchi T."/>
            <person name="Morono Y."/>
            <person name="Uchiyama I."/>
            <person name="Ito T."/>
            <person name="Fujiyama A."/>
            <person name="Inagaki F."/>
            <person name="Takami H."/>
        </authorList>
    </citation>
    <scope>NUCLEOTIDE SEQUENCE</scope>
    <source>
        <strain evidence="4">Expedition CK06-06</strain>
    </source>
</reference>
<comment type="similarity">
    <text evidence="1">Belongs to the V-ATPase E subunit family.</text>
</comment>
<evidence type="ECO:0000256" key="3">
    <source>
        <dbReference type="ARBA" id="ARBA00023065"/>
    </source>
</evidence>
<evidence type="ECO:0008006" key="5">
    <source>
        <dbReference type="Google" id="ProtNLM"/>
    </source>
</evidence>
<evidence type="ECO:0000313" key="4">
    <source>
        <dbReference type="EMBL" id="GAF68933.1"/>
    </source>
</evidence>
<dbReference type="GO" id="GO:0046961">
    <property type="term" value="F:proton-transporting ATPase activity, rotational mechanism"/>
    <property type="evidence" value="ECO:0007669"/>
    <property type="project" value="InterPro"/>
</dbReference>
<protein>
    <recommendedName>
        <fullName evidence="5">V-type proton ATPase subunit E</fullName>
    </recommendedName>
</protein>
<dbReference type="GO" id="GO:0033178">
    <property type="term" value="C:proton-transporting two-sector ATPase complex, catalytic domain"/>
    <property type="evidence" value="ECO:0007669"/>
    <property type="project" value="InterPro"/>
</dbReference>
<gene>
    <name evidence="4" type="ORF">S01H1_12560</name>
</gene>
<keyword evidence="3" id="KW-0406">Ion transport</keyword>
<dbReference type="InterPro" id="IPR038495">
    <property type="entry name" value="ATPase_E_C"/>
</dbReference>
<dbReference type="EMBL" id="BARS01006453">
    <property type="protein sequence ID" value="GAF68933.1"/>
    <property type="molecule type" value="Genomic_DNA"/>
</dbReference>
<proteinExistence type="inferred from homology"/>
<accession>X0RJG0</accession>
<dbReference type="AlphaFoldDB" id="X0RJG0"/>
<comment type="caution">
    <text evidence="4">The sequence shown here is derived from an EMBL/GenBank/DDBJ whole genome shotgun (WGS) entry which is preliminary data.</text>
</comment>
<organism evidence="4">
    <name type="scientific">marine sediment metagenome</name>
    <dbReference type="NCBI Taxonomy" id="412755"/>
    <lineage>
        <taxon>unclassified sequences</taxon>
        <taxon>metagenomes</taxon>
        <taxon>ecological metagenomes</taxon>
    </lineage>
</organism>
<keyword evidence="2" id="KW-0813">Transport</keyword>